<dbReference type="InterPro" id="IPR001202">
    <property type="entry name" value="WW_dom"/>
</dbReference>
<dbReference type="PRINTS" id="PR00081">
    <property type="entry name" value="GDHRDH"/>
</dbReference>
<accession>A0ABN8R6D2</accession>
<keyword evidence="12" id="KW-1185">Reference proteome</keyword>
<dbReference type="Proteomes" id="UP001159405">
    <property type="component" value="Unassembled WGS sequence"/>
</dbReference>
<keyword evidence="4" id="KW-0879">Wnt signaling pathway</keyword>
<dbReference type="PANTHER" id="PTHR43157">
    <property type="entry name" value="PHOSPHATIDYLINOSITOL-GLYCAN BIOSYNTHESIS CLASS F PROTEIN-RELATED"/>
    <property type="match status" value="1"/>
</dbReference>
<feature type="domain" description="WW" evidence="10">
    <location>
        <begin position="24"/>
        <end position="57"/>
    </location>
</feature>
<dbReference type="Pfam" id="PF00397">
    <property type="entry name" value="WW"/>
    <property type="match status" value="1"/>
</dbReference>
<evidence type="ECO:0000256" key="5">
    <source>
        <dbReference type="ARBA" id="ARBA00022703"/>
    </source>
</evidence>
<keyword evidence="5" id="KW-0053">Apoptosis</keyword>
<evidence type="ECO:0000256" key="8">
    <source>
        <dbReference type="ARBA" id="ARBA00023228"/>
    </source>
</evidence>
<evidence type="ECO:0000256" key="1">
    <source>
        <dbReference type="ARBA" id="ARBA00004371"/>
    </source>
</evidence>
<dbReference type="SUPFAM" id="SSF51045">
    <property type="entry name" value="WW domain"/>
    <property type="match status" value="2"/>
</dbReference>
<reference evidence="11 12" key="1">
    <citation type="submission" date="2022-05" db="EMBL/GenBank/DDBJ databases">
        <authorList>
            <consortium name="Genoscope - CEA"/>
            <person name="William W."/>
        </authorList>
    </citation>
    <scope>NUCLEOTIDE SEQUENCE [LARGE SCALE GENOMIC DNA]</scope>
</reference>
<comment type="subcellular location">
    <subcellularLocation>
        <location evidence="2">Golgi apparatus</location>
    </subcellularLocation>
    <subcellularLocation>
        <location evidence="1">Lysosome</location>
    </subcellularLocation>
</comment>
<evidence type="ECO:0000313" key="11">
    <source>
        <dbReference type="EMBL" id="CAH3174441.1"/>
    </source>
</evidence>
<dbReference type="SUPFAM" id="SSF51735">
    <property type="entry name" value="NAD(P)-binding Rossmann-fold domains"/>
    <property type="match status" value="1"/>
</dbReference>
<name>A0ABN8R6D2_9CNID</name>
<dbReference type="PANTHER" id="PTHR43157:SF31">
    <property type="entry name" value="PHOSPHATIDYLINOSITOL-GLYCAN BIOSYNTHESIS CLASS F PROTEIN"/>
    <property type="match status" value="1"/>
</dbReference>
<keyword evidence="7" id="KW-0333">Golgi apparatus</keyword>
<proteinExistence type="predicted"/>
<dbReference type="EMBL" id="CALNXK010000191">
    <property type="protein sequence ID" value="CAH3174441.1"/>
    <property type="molecule type" value="Genomic_DNA"/>
</dbReference>
<protein>
    <recommendedName>
        <fullName evidence="3">WW domain-containing oxidoreductase</fullName>
    </recommendedName>
</protein>
<dbReference type="Gene3D" id="2.20.70.10">
    <property type="match status" value="2"/>
</dbReference>
<gene>
    <name evidence="11" type="ORF">PLOB_00015264</name>
</gene>
<dbReference type="InterPro" id="IPR036020">
    <property type="entry name" value="WW_dom_sf"/>
</dbReference>
<evidence type="ECO:0000313" key="12">
    <source>
        <dbReference type="Proteomes" id="UP001159405"/>
    </source>
</evidence>
<dbReference type="PROSITE" id="PS50020">
    <property type="entry name" value="WW_DOMAIN_2"/>
    <property type="match status" value="2"/>
</dbReference>
<dbReference type="InterPro" id="IPR002347">
    <property type="entry name" value="SDR_fam"/>
</dbReference>
<dbReference type="Gene3D" id="3.40.50.720">
    <property type="entry name" value="NAD(P)-binding Rossmann-like Domain"/>
    <property type="match status" value="1"/>
</dbReference>
<dbReference type="CDD" id="cd00201">
    <property type="entry name" value="WW"/>
    <property type="match status" value="2"/>
</dbReference>
<evidence type="ECO:0000256" key="4">
    <source>
        <dbReference type="ARBA" id="ARBA00022687"/>
    </source>
</evidence>
<evidence type="ECO:0000259" key="10">
    <source>
        <dbReference type="PROSITE" id="PS50020"/>
    </source>
</evidence>
<keyword evidence="8" id="KW-0458">Lysosome</keyword>
<feature type="domain" description="WW" evidence="10">
    <location>
        <begin position="65"/>
        <end position="98"/>
    </location>
</feature>
<dbReference type="PROSITE" id="PS01159">
    <property type="entry name" value="WW_DOMAIN_1"/>
    <property type="match status" value="1"/>
</dbReference>
<dbReference type="InterPro" id="IPR036291">
    <property type="entry name" value="NAD(P)-bd_dom_sf"/>
</dbReference>
<keyword evidence="6" id="KW-0560">Oxidoreductase</keyword>
<evidence type="ECO:0000256" key="6">
    <source>
        <dbReference type="ARBA" id="ARBA00023002"/>
    </source>
</evidence>
<evidence type="ECO:0000256" key="2">
    <source>
        <dbReference type="ARBA" id="ARBA00004555"/>
    </source>
</evidence>
<feature type="region of interest" description="Disordered" evidence="9">
    <location>
        <begin position="1"/>
        <end position="23"/>
    </location>
</feature>
<sequence length="430" mass="48338">MNSDMADELSFDEPSVNDQLFSEENLPPGWEIRTVDDGRIYYVNHLTKTTQWEHPQSGKRYKVTGDLPHGWQKQYDSKGNVFFFDVVNRRTSHTDPRLGKNPSNYHTKRLDGYSNAMHVLNGENLTGKVAVVTGSNSGIGFETAKALALHGAHVILACRDMNKASKAAVLIRTTQTPEAYVEAMLLDLASFASIRSFAEQFRQRKLPLHILICNAAVFSSSWKKTEDGVESTFGINHLGHFYLVQLLGDILCSSSPARVVVLTSESHRFPDLSYSKRLNLSDVPLSKDKYWSIVAYNQSKLCNLLFSMELNRRLKSKGVTCNAVHPGNLIYTSLPKNSWFYWLLFLMARPFAKTAAQGAATVVYCATSRELNRVGGHYFNNCSVCLPSEESKNPDTAAKLWQLSEQLVRQITSNEEPVVNLELIQQLYVT</sequence>
<dbReference type="Pfam" id="PF00106">
    <property type="entry name" value="adh_short"/>
    <property type="match status" value="1"/>
</dbReference>
<comment type="caution">
    <text evidence="11">The sequence shown here is derived from an EMBL/GenBank/DDBJ whole genome shotgun (WGS) entry which is preliminary data.</text>
</comment>
<organism evidence="11 12">
    <name type="scientific">Porites lobata</name>
    <dbReference type="NCBI Taxonomy" id="104759"/>
    <lineage>
        <taxon>Eukaryota</taxon>
        <taxon>Metazoa</taxon>
        <taxon>Cnidaria</taxon>
        <taxon>Anthozoa</taxon>
        <taxon>Hexacorallia</taxon>
        <taxon>Scleractinia</taxon>
        <taxon>Fungiina</taxon>
        <taxon>Poritidae</taxon>
        <taxon>Porites</taxon>
    </lineage>
</organism>
<evidence type="ECO:0000256" key="9">
    <source>
        <dbReference type="SAM" id="MobiDB-lite"/>
    </source>
</evidence>
<feature type="compositionally biased region" description="Acidic residues" evidence="9">
    <location>
        <begin position="1"/>
        <end position="11"/>
    </location>
</feature>
<evidence type="ECO:0000256" key="3">
    <source>
        <dbReference type="ARBA" id="ARBA00016094"/>
    </source>
</evidence>
<evidence type="ECO:0000256" key="7">
    <source>
        <dbReference type="ARBA" id="ARBA00023034"/>
    </source>
</evidence>
<dbReference type="SMART" id="SM00456">
    <property type="entry name" value="WW"/>
    <property type="match status" value="2"/>
</dbReference>